<evidence type="ECO:0000313" key="2">
    <source>
        <dbReference type="Proteomes" id="UP001165297"/>
    </source>
</evidence>
<evidence type="ECO:0000313" key="1">
    <source>
        <dbReference type="EMBL" id="MCB2379760.1"/>
    </source>
</evidence>
<comment type="caution">
    <text evidence="1">The sequence shown here is derived from an EMBL/GenBank/DDBJ whole genome shotgun (WGS) entry which is preliminary data.</text>
</comment>
<sequence>MQAAGLSVYEEVYVSQLGEFKLEVTSSNTLFRVEQCANSLHTVGHTITAKRLQPAQEWLPAHMYVEMATAWLFYITKRNASQEQLTFSIALQNPALTAEPETGENLVAVGFGNGIRQLHIGTEYEEAMACRAAANDWMPTRLERVLRTEMGVNLTTITPHGLRTRLPLLEPGENFYFHYTLAENPYRKALESLGYMDISTWFAVEQTKAQLERSWQENRQ</sequence>
<dbReference type="Proteomes" id="UP001165297">
    <property type="component" value="Unassembled WGS sequence"/>
</dbReference>
<accession>A0ABS8AKI9</accession>
<gene>
    <name evidence="1" type="ORF">LGH70_19345</name>
</gene>
<name>A0ABS8AKI9_9BACT</name>
<protein>
    <submittedName>
        <fullName evidence="1">Uncharacterized protein</fullName>
    </submittedName>
</protein>
<organism evidence="1 2">
    <name type="scientific">Hymenobacter nitidus</name>
    <dbReference type="NCBI Taxonomy" id="2880929"/>
    <lineage>
        <taxon>Bacteria</taxon>
        <taxon>Pseudomonadati</taxon>
        <taxon>Bacteroidota</taxon>
        <taxon>Cytophagia</taxon>
        <taxon>Cytophagales</taxon>
        <taxon>Hymenobacteraceae</taxon>
        <taxon>Hymenobacter</taxon>
    </lineage>
</organism>
<keyword evidence="2" id="KW-1185">Reference proteome</keyword>
<reference evidence="1" key="1">
    <citation type="submission" date="2021-10" db="EMBL/GenBank/DDBJ databases">
        <authorList>
            <person name="Dean J.D."/>
            <person name="Kim M.K."/>
            <person name="Newey C.N."/>
            <person name="Stoker T.S."/>
            <person name="Thompson D.W."/>
            <person name="Grose J.H."/>
        </authorList>
    </citation>
    <scope>NUCLEOTIDE SEQUENCE</scope>
    <source>
        <strain evidence="1">BT635</strain>
    </source>
</reference>
<proteinExistence type="predicted"/>
<dbReference type="EMBL" id="JAJADQ010000011">
    <property type="protein sequence ID" value="MCB2379760.1"/>
    <property type="molecule type" value="Genomic_DNA"/>
</dbReference>
<dbReference type="RefSeq" id="WP_226189103.1">
    <property type="nucleotide sequence ID" value="NZ_JAJADQ010000011.1"/>
</dbReference>